<comment type="caution">
    <text evidence="2">The sequence shown here is derived from an EMBL/GenBank/DDBJ whole genome shotgun (WGS) entry which is preliminary data.</text>
</comment>
<proteinExistence type="predicted"/>
<sequence length="462" mass="49123">MVSLKILFPALLLQAQSVLGIDRVCQHFPYNELLPLKNYPPAESYCSRHYPLPASTVTRTMTIPTTAVVTISKPIHTLTFTTSVTTSTVYTSTATAYVYTTTATATTTTGTSTQTIYTGTEIDTVYTQTNLVTEYTATSTDYQTTGTDTITTTIATLPTTITTATITVFASQKTTATASSGTTTVYTTVDTGIQKRHYHDYRDDLLPKLAKCQNNILKTACSCIEVHAPTHTITHTTKCTHTSFKTVGGATKTVNVVGTMTTKQALTSTISTASTTTTSVGYITTLLDVETDTTSIDSTSTLSTVFVTEVPTAAATTTSVTYFSPVNVAFTTTSTTTSTMTVTVPLATTTASINVAYTKVFGPTDGCAYVLEADYLDQYSQDIPTGTPHADRVAICAAFCDRTPGCKTFGMNWFPSCGANGESVYCIASQDAWAGSGTMECGIGTGYNGCSIYQDGTVYQKS</sequence>
<evidence type="ECO:0000313" key="3">
    <source>
        <dbReference type="Proteomes" id="UP000007115"/>
    </source>
</evidence>
<organism evidence="2 3">
    <name type="scientific">Hypocrea virens (strain Gv29-8 / FGSC 10586)</name>
    <name type="common">Gliocladium virens</name>
    <name type="synonym">Trichoderma virens</name>
    <dbReference type="NCBI Taxonomy" id="413071"/>
    <lineage>
        <taxon>Eukaryota</taxon>
        <taxon>Fungi</taxon>
        <taxon>Dikarya</taxon>
        <taxon>Ascomycota</taxon>
        <taxon>Pezizomycotina</taxon>
        <taxon>Sordariomycetes</taxon>
        <taxon>Hypocreomycetidae</taxon>
        <taxon>Hypocreales</taxon>
        <taxon>Hypocreaceae</taxon>
        <taxon>Trichoderma</taxon>
    </lineage>
</organism>
<evidence type="ECO:0000313" key="2">
    <source>
        <dbReference type="EMBL" id="EHK20736.1"/>
    </source>
</evidence>
<dbReference type="RefSeq" id="XP_013954930.1">
    <property type="nucleotide sequence ID" value="XM_014099455.1"/>
</dbReference>
<evidence type="ECO:0008006" key="4">
    <source>
        <dbReference type="Google" id="ProtNLM"/>
    </source>
</evidence>
<dbReference type="AlphaFoldDB" id="G9MXX5"/>
<dbReference type="InParanoid" id="G9MXX5"/>
<protein>
    <recommendedName>
        <fullName evidence="4">Apple domain-containing protein</fullName>
    </recommendedName>
</protein>
<reference evidence="2 3" key="1">
    <citation type="journal article" date="2011" name="Genome Biol.">
        <title>Comparative genome sequence analysis underscores mycoparasitism as the ancestral life style of Trichoderma.</title>
        <authorList>
            <person name="Kubicek C.P."/>
            <person name="Herrera-Estrella A."/>
            <person name="Seidl-Seiboth V."/>
            <person name="Martinez D.A."/>
            <person name="Druzhinina I.S."/>
            <person name="Thon M."/>
            <person name="Zeilinger S."/>
            <person name="Casas-Flores S."/>
            <person name="Horwitz B.A."/>
            <person name="Mukherjee P.K."/>
            <person name="Mukherjee M."/>
            <person name="Kredics L."/>
            <person name="Alcaraz L.D."/>
            <person name="Aerts A."/>
            <person name="Antal Z."/>
            <person name="Atanasova L."/>
            <person name="Cervantes-Badillo M.G."/>
            <person name="Challacombe J."/>
            <person name="Chertkov O."/>
            <person name="McCluskey K."/>
            <person name="Coulpier F."/>
            <person name="Deshpande N."/>
            <person name="von Doehren H."/>
            <person name="Ebbole D.J."/>
            <person name="Esquivel-Naranjo E.U."/>
            <person name="Fekete E."/>
            <person name="Flipphi M."/>
            <person name="Glaser F."/>
            <person name="Gomez-Rodriguez E.Y."/>
            <person name="Gruber S."/>
            <person name="Han C."/>
            <person name="Henrissat B."/>
            <person name="Hermosa R."/>
            <person name="Hernandez-Onate M."/>
            <person name="Karaffa L."/>
            <person name="Kosti I."/>
            <person name="Le Crom S."/>
            <person name="Lindquist E."/>
            <person name="Lucas S."/>
            <person name="Luebeck M."/>
            <person name="Luebeck P.S."/>
            <person name="Margeot A."/>
            <person name="Metz B."/>
            <person name="Misra M."/>
            <person name="Nevalainen H."/>
            <person name="Omann M."/>
            <person name="Packer N."/>
            <person name="Perrone G."/>
            <person name="Uresti-Rivera E.E."/>
            <person name="Salamov A."/>
            <person name="Schmoll M."/>
            <person name="Seiboth B."/>
            <person name="Shapiro H."/>
            <person name="Sukno S."/>
            <person name="Tamayo-Ramos J.A."/>
            <person name="Tisch D."/>
            <person name="Wiest A."/>
            <person name="Wilkinson H.H."/>
            <person name="Zhang M."/>
            <person name="Coutinho P.M."/>
            <person name="Kenerley C.M."/>
            <person name="Monte E."/>
            <person name="Baker S.E."/>
            <person name="Grigoriev I.V."/>
        </authorList>
    </citation>
    <scope>NUCLEOTIDE SEQUENCE [LARGE SCALE GENOMIC DNA]</scope>
    <source>
        <strain evidence="3">Gv29-8 / FGSC 10586</strain>
    </source>
</reference>
<feature type="chain" id="PRO_5003524330" description="Apple domain-containing protein" evidence="1">
    <location>
        <begin position="21"/>
        <end position="462"/>
    </location>
</feature>
<dbReference type="GeneID" id="25791797"/>
<keyword evidence="3" id="KW-1185">Reference proteome</keyword>
<dbReference type="EMBL" id="ABDF02000078">
    <property type="protein sequence ID" value="EHK20736.1"/>
    <property type="molecule type" value="Genomic_DNA"/>
</dbReference>
<dbReference type="OrthoDB" id="4158205at2759"/>
<dbReference type="HOGENOM" id="CLU_591917_0_0_1"/>
<dbReference type="Proteomes" id="UP000007115">
    <property type="component" value="Unassembled WGS sequence"/>
</dbReference>
<dbReference type="STRING" id="413071.G9MXX5"/>
<keyword evidence="1" id="KW-0732">Signal</keyword>
<dbReference type="OMA" id="IASANAW"/>
<dbReference type="VEuPathDB" id="FungiDB:TRIVIDRAFT_223705"/>
<evidence type="ECO:0000256" key="1">
    <source>
        <dbReference type="SAM" id="SignalP"/>
    </source>
</evidence>
<accession>G9MXX5</accession>
<name>G9MXX5_HYPVG</name>
<gene>
    <name evidence="2" type="ORF">TRIVIDRAFT_223705</name>
</gene>
<feature type="signal peptide" evidence="1">
    <location>
        <begin position="1"/>
        <end position="20"/>
    </location>
</feature>
<dbReference type="eggNOG" id="ENOG502SXNW">
    <property type="taxonomic scope" value="Eukaryota"/>
</dbReference>